<protein>
    <submittedName>
        <fullName evidence="1">Uncharacterized protein</fullName>
    </submittedName>
</protein>
<dbReference type="Proteomes" id="UP000823388">
    <property type="component" value="Chromosome 9K"/>
</dbReference>
<sequence length="130" mass="14711">MFSLSNYMLFFPPSLFDWTGNFWRLAVIASISTNVTVASRQIFDRFGLPDRIAWAWWLLKYVEEAEFGPDAGVNTVFLIGSLVSKLDALSESCKWMTKDKKCALVLLSEAKLGSDHIGQYAYIGLMDSRL</sequence>
<proteinExistence type="predicted"/>
<accession>A0A8T0NI38</accession>
<dbReference type="EMBL" id="CM029053">
    <property type="protein sequence ID" value="KAG2546514.1"/>
    <property type="molecule type" value="Genomic_DNA"/>
</dbReference>
<evidence type="ECO:0000313" key="1">
    <source>
        <dbReference type="EMBL" id="KAG2546514.1"/>
    </source>
</evidence>
<name>A0A8T0NI38_PANVG</name>
<organism evidence="1 2">
    <name type="scientific">Panicum virgatum</name>
    <name type="common">Blackwell switchgrass</name>
    <dbReference type="NCBI Taxonomy" id="38727"/>
    <lineage>
        <taxon>Eukaryota</taxon>
        <taxon>Viridiplantae</taxon>
        <taxon>Streptophyta</taxon>
        <taxon>Embryophyta</taxon>
        <taxon>Tracheophyta</taxon>
        <taxon>Spermatophyta</taxon>
        <taxon>Magnoliopsida</taxon>
        <taxon>Liliopsida</taxon>
        <taxon>Poales</taxon>
        <taxon>Poaceae</taxon>
        <taxon>PACMAD clade</taxon>
        <taxon>Panicoideae</taxon>
        <taxon>Panicodae</taxon>
        <taxon>Paniceae</taxon>
        <taxon>Panicinae</taxon>
        <taxon>Panicum</taxon>
        <taxon>Panicum sect. Hiantes</taxon>
    </lineage>
</organism>
<reference evidence="1 2" key="1">
    <citation type="submission" date="2020-05" db="EMBL/GenBank/DDBJ databases">
        <title>WGS assembly of Panicum virgatum.</title>
        <authorList>
            <person name="Lovell J.T."/>
            <person name="Jenkins J."/>
            <person name="Shu S."/>
            <person name="Juenger T.E."/>
            <person name="Schmutz J."/>
        </authorList>
    </citation>
    <scope>NUCLEOTIDE SEQUENCE [LARGE SCALE GENOMIC DNA]</scope>
    <source>
        <strain evidence="2">cv. AP13</strain>
    </source>
</reference>
<gene>
    <name evidence="1" type="ORF">PVAP13_9KG030300</name>
</gene>
<dbReference type="AlphaFoldDB" id="A0A8T0NI38"/>
<keyword evidence="2" id="KW-1185">Reference proteome</keyword>
<comment type="caution">
    <text evidence="1">The sequence shown here is derived from an EMBL/GenBank/DDBJ whole genome shotgun (WGS) entry which is preliminary data.</text>
</comment>
<evidence type="ECO:0000313" key="2">
    <source>
        <dbReference type="Proteomes" id="UP000823388"/>
    </source>
</evidence>